<evidence type="ECO:0008006" key="3">
    <source>
        <dbReference type="Google" id="ProtNLM"/>
    </source>
</evidence>
<sequence>MQAEDARYLKRIRVKSLNPNSDLSSLAKEIINKCKLIHPSKLPEVEQLLYYLQNRKDTGPASKASGKTDLQEKPEIPTYDATEIDEVANINDVDDYMELLYEEVPEKIRGSALILQLARNPDNLEELFQNETIVGALARVLREDWRKSTELATNIIYIFFCFSSFTQFHGVILHFKIGALSMNIVEHELKKCDLWNEELQKKKKSDILLSFEL</sequence>
<reference evidence="1 2" key="1">
    <citation type="submission" date="2022-12" db="EMBL/GenBank/DDBJ databases">
        <title>Chromosome-level genome of Tegillarca granosa.</title>
        <authorList>
            <person name="Kim J."/>
        </authorList>
    </citation>
    <scope>NUCLEOTIDE SEQUENCE [LARGE SCALE GENOMIC DNA]</scope>
    <source>
        <strain evidence="1">Teg-2019</strain>
        <tissue evidence="1">Adductor muscle</tissue>
    </source>
</reference>
<dbReference type="Pfam" id="PF05804">
    <property type="entry name" value="KAP"/>
    <property type="match status" value="1"/>
</dbReference>
<dbReference type="Proteomes" id="UP001217089">
    <property type="component" value="Unassembled WGS sequence"/>
</dbReference>
<dbReference type="SMART" id="SM01297">
    <property type="entry name" value="KAP"/>
    <property type="match status" value="1"/>
</dbReference>
<name>A0ABQ9E8V7_TEGGR</name>
<dbReference type="PANTHER" id="PTHR15605:SF2">
    <property type="entry name" value="KINESIN-ASSOCIATED PROTEIN 3"/>
    <property type="match status" value="1"/>
</dbReference>
<dbReference type="PANTHER" id="PTHR15605">
    <property type="entry name" value="KINESIN-ASSOCIATED PROTEINS"/>
    <property type="match status" value="1"/>
</dbReference>
<accession>A0ABQ9E8V7</accession>
<evidence type="ECO:0000313" key="1">
    <source>
        <dbReference type="EMBL" id="KAJ8300221.1"/>
    </source>
</evidence>
<organism evidence="1 2">
    <name type="scientific">Tegillarca granosa</name>
    <name type="common">Malaysian cockle</name>
    <name type="synonym">Anadara granosa</name>
    <dbReference type="NCBI Taxonomy" id="220873"/>
    <lineage>
        <taxon>Eukaryota</taxon>
        <taxon>Metazoa</taxon>
        <taxon>Spiralia</taxon>
        <taxon>Lophotrochozoa</taxon>
        <taxon>Mollusca</taxon>
        <taxon>Bivalvia</taxon>
        <taxon>Autobranchia</taxon>
        <taxon>Pteriomorphia</taxon>
        <taxon>Arcoida</taxon>
        <taxon>Arcoidea</taxon>
        <taxon>Arcidae</taxon>
        <taxon>Tegillarca</taxon>
    </lineage>
</organism>
<dbReference type="EMBL" id="JARBDR010000919">
    <property type="protein sequence ID" value="KAJ8300221.1"/>
    <property type="molecule type" value="Genomic_DNA"/>
</dbReference>
<keyword evidence="2" id="KW-1185">Reference proteome</keyword>
<proteinExistence type="predicted"/>
<dbReference type="InterPro" id="IPR008658">
    <property type="entry name" value="KAP3"/>
</dbReference>
<comment type="caution">
    <text evidence="1">The sequence shown here is derived from an EMBL/GenBank/DDBJ whole genome shotgun (WGS) entry which is preliminary data.</text>
</comment>
<gene>
    <name evidence="1" type="ORF">KUTeg_021740</name>
</gene>
<evidence type="ECO:0000313" key="2">
    <source>
        <dbReference type="Proteomes" id="UP001217089"/>
    </source>
</evidence>
<protein>
    <recommendedName>
        <fullName evidence="3">Kinesin-associated protein 3</fullName>
    </recommendedName>
</protein>